<dbReference type="Pfam" id="PF01370">
    <property type="entry name" value="Epimerase"/>
    <property type="match status" value="1"/>
</dbReference>
<dbReference type="RefSeq" id="WP_337695938.1">
    <property type="nucleotide sequence ID" value="NZ_JBBEGN010000007.1"/>
</dbReference>
<evidence type="ECO:0000313" key="3">
    <source>
        <dbReference type="Proteomes" id="UP001385809"/>
    </source>
</evidence>
<organism evidence="2 3">
    <name type="scientific">Actinomycetospora aurantiaca</name>
    <dbReference type="NCBI Taxonomy" id="3129233"/>
    <lineage>
        <taxon>Bacteria</taxon>
        <taxon>Bacillati</taxon>
        <taxon>Actinomycetota</taxon>
        <taxon>Actinomycetes</taxon>
        <taxon>Pseudonocardiales</taxon>
        <taxon>Pseudonocardiaceae</taxon>
        <taxon>Actinomycetospora</taxon>
    </lineage>
</organism>
<protein>
    <submittedName>
        <fullName evidence="2">NAD-dependent epimerase/dehydratase family protein</fullName>
    </submittedName>
</protein>
<dbReference type="InterPro" id="IPR036291">
    <property type="entry name" value="NAD(P)-bd_dom_sf"/>
</dbReference>
<dbReference type="InterPro" id="IPR001509">
    <property type="entry name" value="Epimerase_deHydtase"/>
</dbReference>
<dbReference type="SUPFAM" id="SSF51735">
    <property type="entry name" value="NAD(P)-binding Rossmann-fold domains"/>
    <property type="match status" value="1"/>
</dbReference>
<dbReference type="Gene3D" id="3.40.50.720">
    <property type="entry name" value="NAD(P)-binding Rossmann-like Domain"/>
    <property type="match status" value="1"/>
</dbReference>
<name>A0ABU8MQD7_9PSEU</name>
<accession>A0ABU8MQD7</accession>
<proteinExistence type="predicted"/>
<feature type="domain" description="NAD-dependent epimerase/dehydratase" evidence="1">
    <location>
        <begin position="3"/>
        <end position="44"/>
    </location>
</feature>
<reference evidence="2 3" key="1">
    <citation type="submission" date="2024-03" db="EMBL/GenBank/DDBJ databases">
        <title>Actinomycetospora sp. OC33-EN08, a novel actinomycete isolated from wild orchid (Aerides multiflora).</title>
        <authorList>
            <person name="Suriyachadkun C."/>
        </authorList>
    </citation>
    <scope>NUCLEOTIDE SEQUENCE [LARGE SCALE GENOMIC DNA]</scope>
    <source>
        <strain evidence="2 3">OC33-EN08</strain>
    </source>
</reference>
<keyword evidence="3" id="KW-1185">Reference proteome</keyword>
<evidence type="ECO:0000259" key="1">
    <source>
        <dbReference type="Pfam" id="PF01370"/>
    </source>
</evidence>
<evidence type="ECO:0000313" key="2">
    <source>
        <dbReference type="EMBL" id="MEJ2869367.1"/>
    </source>
</evidence>
<sequence length="101" mass="10594">MLIVVTGATGKTGRRIVPRLRAAGTQVRAVGRTSEPRHDWADRTTWPAVLAPDAAGLTALFAELFDGRNARPTDGVARALGRAPRSFSAALADAFPTAGAR</sequence>
<dbReference type="EMBL" id="JBBEGN010000007">
    <property type="protein sequence ID" value="MEJ2869367.1"/>
    <property type="molecule type" value="Genomic_DNA"/>
</dbReference>
<dbReference type="Proteomes" id="UP001385809">
    <property type="component" value="Unassembled WGS sequence"/>
</dbReference>
<comment type="caution">
    <text evidence="2">The sequence shown here is derived from an EMBL/GenBank/DDBJ whole genome shotgun (WGS) entry which is preliminary data.</text>
</comment>
<gene>
    <name evidence="2" type="ORF">WCD74_16440</name>
</gene>